<keyword evidence="5" id="KW-0571">Peptide transport</keyword>
<feature type="region of interest" description="Disordered" evidence="9">
    <location>
        <begin position="1"/>
        <end position="28"/>
    </location>
</feature>
<gene>
    <name evidence="11" type="ORF">A9K55_003410</name>
</gene>
<evidence type="ECO:0000256" key="5">
    <source>
        <dbReference type="ARBA" id="ARBA00022856"/>
    </source>
</evidence>
<dbReference type="Proteomes" id="UP000323067">
    <property type="component" value="Chromosome iv"/>
</dbReference>
<evidence type="ECO:0000256" key="9">
    <source>
        <dbReference type="SAM" id="MobiDB-lite"/>
    </source>
</evidence>
<keyword evidence="4 10" id="KW-0812">Transmembrane</keyword>
<name>A0A2H4S7C8_CORMI</name>
<dbReference type="OrthoDB" id="9986677at2759"/>
<keyword evidence="7 10" id="KW-1133">Transmembrane helix</keyword>
<evidence type="ECO:0000256" key="4">
    <source>
        <dbReference type="ARBA" id="ARBA00022692"/>
    </source>
</evidence>
<dbReference type="VEuPathDB" id="FungiDB:CCM_06045"/>
<dbReference type="PANTHER" id="PTHR22601">
    <property type="entry name" value="ISP4 LIKE PROTEIN"/>
    <property type="match status" value="1"/>
</dbReference>
<feature type="transmembrane region" description="Helical" evidence="10">
    <location>
        <begin position="474"/>
        <end position="494"/>
    </location>
</feature>
<evidence type="ECO:0000256" key="7">
    <source>
        <dbReference type="ARBA" id="ARBA00022989"/>
    </source>
</evidence>
<keyword evidence="8 10" id="KW-0472">Membrane</keyword>
<dbReference type="NCBIfam" id="TIGR00728">
    <property type="entry name" value="OPT_sfam"/>
    <property type="match status" value="1"/>
</dbReference>
<feature type="transmembrane region" description="Helical" evidence="10">
    <location>
        <begin position="703"/>
        <end position="719"/>
    </location>
</feature>
<dbReference type="InterPro" id="IPR004813">
    <property type="entry name" value="OPT"/>
</dbReference>
<organism evidence="11 12">
    <name type="scientific">Cordyceps militaris</name>
    <name type="common">Caterpillar fungus</name>
    <name type="synonym">Clavaria militaris</name>
    <dbReference type="NCBI Taxonomy" id="73501"/>
    <lineage>
        <taxon>Eukaryota</taxon>
        <taxon>Fungi</taxon>
        <taxon>Dikarya</taxon>
        <taxon>Ascomycota</taxon>
        <taxon>Pezizomycotina</taxon>
        <taxon>Sordariomycetes</taxon>
        <taxon>Hypocreomycetidae</taxon>
        <taxon>Hypocreales</taxon>
        <taxon>Cordycipitaceae</taxon>
        <taxon>Cordyceps</taxon>
    </lineage>
</organism>
<evidence type="ECO:0000256" key="1">
    <source>
        <dbReference type="ARBA" id="ARBA00004141"/>
    </source>
</evidence>
<feature type="transmembrane region" description="Helical" evidence="10">
    <location>
        <begin position="176"/>
        <end position="201"/>
    </location>
</feature>
<proteinExistence type="inferred from homology"/>
<evidence type="ECO:0000313" key="11">
    <source>
        <dbReference type="EMBL" id="ATY59008.1"/>
    </source>
</evidence>
<evidence type="ECO:0000256" key="8">
    <source>
        <dbReference type="ARBA" id="ARBA00023136"/>
    </source>
</evidence>
<feature type="transmembrane region" description="Helical" evidence="10">
    <location>
        <begin position="346"/>
        <end position="366"/>
    </location>
</feature>
<feature type="transmembrane region" description="Helical" evidence="10">
    <location>
        <begin position="554"/>
        <end position="572"/>
    </location>
</feature>
<dbReference type="Pfam" id="PF03169">
    <property type="entry name" value="OPT"/>
    <property type="match status" value="1"/>
</dbReference>
<comment type="subcellular location">
    <subcellularLocation>
        <location evidence="1">Membrane</location>
        <topology evidence="1">Multi-pass membrane protein</topology>
    </subcellularLocation>
</comment>
<feature type="transmembrane region" description="Helical" evidence="10">
    <location>
        <begin position="584"/>
        <end position="606"/>
    </location>
</feature>
<evidence type="ECO:0000313" key="12">
    <source>
        <dbReference type="Proteomes" id="UP000323067"/>
    </source>
</evidence>
<feature type="transmembrane region" description="Helical" evidence="10">
    <location>
        <begin position="105"/>
        <end position="123"/>
    </location>
</feature>
<comment type="similarity">
    <text evidence="2">Belongs to the oligopeptide OPT transporter family.</text>
</comment>
<feature type="transmembrane region" description="Helical" evidence="10">
    <location>
        <begin position="422"/>
        <end position="442"/>
    </location>
</feature>
<dbReference type="GO" id="GO:0015031">
    <property type="term" value="P:protein transport"/>
    <property type="evidence" value="ECO:0007669"/>
    <property type="project" value="UniProtKB-KW"/>
</dbReference>
<dbReference type="NCBIfam" id="TIGR00727">
    <property type="entry name" value="ISP4_OPT"/>
    <property type="match status" value="1"/>
</dbReference>
<keyword evidence="3" id="KW-0813">Transport</keyword>
<accession>A0A2H4S7C8</accession>
<protein>
    <submittedName>
        <fullName evidence="11">Tetrapeptide OPT1 isp4</fullName>
    </submittedName>
</protein>
<dbReference type="InterPro" id="IPR004648">
    <property type="entry name" value="Oligpept_transpt"/>
</dbReference>
<sequence length="796" mass="89237">MGFASKFKTKSTVSEVASGVDRTESNPQNDVAHADFHLRRMKDQHRWDPFMDHEKIDSVERAIASGDPEKEAAVEESILHDDSPYLEVRSSVKPTDDPSEYVDTVRAWVIGFVICTVVGSINVLLYEHYLMVSITSSVVQLIAYPLGTSWERFMPKARIFGVELNPGPFNKKEHTLITMMAAAGTTISYSISILIAQQIFYGQTWGWGFQILLIMSTQAMGFGLAGVMRRFLIWPAAMVWPAVLITCSVMDGLHSRGSAEPVHGWTMGRYKFFMVVAGATFIWSWIPNTIAPFVGSIGLFPTWIAPNNVVVNQVFGGRNGLGFIPGTLDWSGVAGFFGNPMQFPSFALWNSLFGALLILVCGYGVAYGGAEFYRYLPLSANKNFDHFGKVYNTTRILNKDLTLNVAAYEAYSPLLIGPVFTMAYALGFAALMSTVVHVALFYGKDIWKRTKNSKYEEPDVHLRLMRKYPEVPEWWFLSVFVVSFAFALTASLVWDTKLTWWGFILCVLMGVVMILPVGIIQAITSQQTGLNIITEFIVGYMLPGRPVAMMLFKSWGYMLMANGLNFVADMKVGHYMKVPPRSMFRAQFFAVVWLSLVQIATFNFLVGNIPEFCSDEQKQGFTCPGARTFFNASVIWGVVGPKRMFGPGALFAWINWFWLIGFVCTFAHWLVAKRYPHSIARYIYFPAIFSIGGMIPPATLWNLTNWLLVGCLFNIWIRYKYKSWWSRYTYVMAGALDVGNALCIVLFALGLGLSAKSFPEWWGVTVVDHTIDATRKATARPPLPAGQFFGPPAGSW</sequence>
<feature type="transmembrane region" description="Helical" evidence="10">
    <location>
        <begin position="207"/>
        <end position="225"/>
    </location>
</feature>
<evidence type="ECO:0000256" key="10">
    <source>
        <dbReference type="SAM" id="Phobius"/>
    </source>
</evidence>
<dbReference type="OMA" id="RSMFRAQ"/>
<evidence type="ECO:0000256" key="6">
    <source>
        <dbReference type="ARBA" id="ARBA00022927"/>
    </source>
</evidence>
<feature type="transmembrane region" description="Helical" evidence="10">
    <location>
        <begin position="272"/>
        <end position="294"/>
    </location>
</feature>
<dbReference type="GO" id="GO:0016020">
    <property type="term" value="C:membrane"/>
    <property type="evidence" value="ECO:0007669"/>
    <property type="project" value="UniProtKB-SubCell"/>
</dbReference>
<feature type="transmembrane region" description="Helical" evidence="10">
    <location>
        <begin position="731"/>
        <end position="753"/>
    </location>
</feature>
<keyword evidence="6" id="KW-0653">Protein transport</keyword>
<feature type="transmembrane region" description="Helical" evidence="10">
    <location>
        <begin position="650"/>
        <end position="672"/>
    </location>
</feature>
<reference evidence="11 12" key="1">
    <citation type="journal article" date="2017" name="BMC Genomics">
        <title>Chromosome level assembly and secondary metabolite potential of the parasitic fungus Cordyceps militaris.</title>
        <authorList>
            <person name="Kramer G.J."/>
            <person name="Nodwell J.R."/>
        </authorList>
    </citation>
    <scope>NUCLEOTIDE SEQUENCE [LARGE SCALE GENOMIC DNA]</scope>
    <source>
        <strain evidence="11 12">ATCC 34164</strain>
    </source>
</reference>
<evidence type="ECO:0000256" key="3">
    <source>
        <dbReference type="ARBA" id="ARBA00022448"/>
    </source>
</evidence>
<feature type="transmembrane region" description="Helical" evidence="10">
    <location>
        <begin position="500"/>
        <end position="523"/>
    </location>
</feature>
<dbReference type="VEuPathDB" id="FungiDB:A9K55_003410"/>
<dbReference type="EMBL" id="CP023322">
    <property type="protein sequence ID" value="ATY59008.1"/>
    <property type="molecule type" value="Genomic_DNA"/>
</dbReference>
<dbReference type="GO" id="GO:0035673">
    <property type="term" value="F:oligopeptide transmembrane transporter activity"/>
    <property type="evidence" value="ECO:0007669"/>
    <property type="project" value="InterPro"/>
</dbReference>
<feature type="transmembrane region" description="Helical" evidence="10">
    <location>
        <begin position="679"/>
        <end position="697"/>
    </location>
</feature>
<dbReference type="AlphaFoldDB" id="A0A2H4S7C8"/>
<evidence type="ECO:0000256" key="2">
    <source>
        <dbReference type="ARBA" id="ARBA00008807"/>
    </source>
</evidence>